<protein>
    <recommendedName>
        <fullName evidence="5">SWIM-type domain-containing protein</fullName>
    </recommendedName>
</protein>
<dbReference type="SUPFAM" id="SSF54277">
    <property type="entry name" value="CAD &amp; PB1 domains"/>
    <property type="match status" value="1"/>
</dbReference>
<proteinExistence type="predicted"/>
<evidence type="ECO:0000256" key="1">
    <source>
        <dbReference type="ARBA" id="ARBA00022723"/>
    </source>
</evidence>
<keyword evidence="3" id="KW-0862">Zinc</keyword>
<dbReference type="Pfam" id="PF03108">
    <property type="entry name" value="DBD_Tnp_Mut"/>
    <property type="match status" value="1"/>
</dbReference>
<evidence type="ECO:0000256" key="4">
    <source>
        <dbReference type="PROSITE-ProRule" id="PRU00325"/>
    </source>
</evidence>
<dbReference type="Gene3D" id="3.10.20.90">
    <property type="entry name" value="Phosphatidylinositol 3-kinase Catalytic Subunit, Chain A, domain 1"/>
    <property type="match status" value="1"/>
</dbReference>
<evidence type="ECO:0000256" key="2">
    <source>
        <dbReference type="ARBA" id="ARBA00022771"/>
    </source>
</evidence>
<dbReference type="EMBL" id="CAJGYO010000018">
    <property type="protein sequence ID" value="CAD6336197.1"/>
    <property type="molecule type" value="Genomic_DNA"/>
</dbReference>
<reference evidence="6" key="1">
    <citation type="submission" date="2020-10" db="EMBL/GenBank/DDBJ databases">
        <authorList>
            <person name="Han B."/>
            <person name="Lu T."/>
            <person name="Zhao Q."/>
            <person name="Huang X."/>
            <person name="Zhao Y."/>
        </authorList>
    </citation>
    <scope>NUCLEOTIDE SEQUENCE</scope>
</reference>
<organism evidence="6 7">
    <name type="scientific">Miscanthus lutarioriparius</name>
    <dbReference type="NCBI Taxonomy" id="422564"/>
    <lineage>
        <taxon>Eukaryota</taxon>
        <taxon>Viridiplantae</taxon>
        <taxon>Streptophyta</taxon>
        <taxon>Embryophyta</taxon>
        <taxon>Tracheophyta</taxon>
        <taxon>Spermatophyta</taxon>
        <taxon>Magnoliopsida</taxon>
        <taxon>Liliopsida</taxon>
        <taxon>Poales</taxon>
        <taxon>Poaceae</taxon>
        <taxon>PACMAD clade</taxon>
        <taxon>Panicoideae</taxon>
        <taxon>Andropogonodae</taxon>
        <taxon>Andropogoneae</taxon>
        <taxon>Saccharinae</taxon>
        <taxon>Miscanthus</taxon>
    </lineage>
</organism>
<dbReference type="AlphaFoldDB" id="A0A811S1H8"/>
<dbReference type="SMART" id="SM00666">
    <property type="entry name" value="PB1"/>
    <property type="match status" value="1"/>
</dbReference>
<dbReference type="SMART" id="SM00575">
    <property type="entry name" value="ZnF_PMZ"/>
    <property type="match status" value="1"/>
</dbReference>
<dbReference type="PROSITE" id="PS50966">
    <property type="entry name" value="ZF_SWIM"/>
    <property type="match status" value="1"/>
</dbReference>
<evidence type="ECO:0000259" key="5">
    <source>
        <dbReference type="PROSITE" id="PS50966"/>
    </source>
</evidence>
<name>A0A811S1H8_9POAL</name>
<keyword evidence="7" id="KW-1185">Reference proteome</keyword>
<sequence>MGFTELTSAGGRLVFRIFSDDRGDRPRPLPKIKELQGATDITERKGRPSWDYDEKDGWKWMVPLPVSKKSVLSRDPETDKQIRRATKRARLWRLDAPWVCDMDWYYDMKRWVLRRIASRPFPMFCTGCLDWGQSLIIKMFLIKSKRKFKKETLMAKGQILAVLQIGGEFTTDEDGHMSYSGGEAHAMHVQSDWTFSAFKQEISSTLNNLKLDQFAFKYFLPKNDKTLISISNDKDLRRMVEFHAESDSTYIYVMKKADNRSKSILAVSATPTDAFAIAPTTQDGSKRQKVCASWKNVITGVGQVFEGPKDFRDALHKYAIAHRFHYRFIKNDSSRVTAECTDEGCPWRIHASKSPAKKEFMIKKISESHTCESETAKSNRLASQRWVASVIKEKLRDSPNYRPRDIANDLQREYGLCLNYSQAWRGRSIAQKELYSTHEEACSQLPWFCERIVGTNPGSVATVVALEDSKFRFFVAFHASLHGFEHGCRPLLFLEAITAKPNKHWKLLAAASVDGEGDVFPVAFGVVDDESHENWHWFLEQLKSSLGTSRTITFISNGEHGLWDVVSSVFQESHHGYCVESLIEEFKTQLDDAWTEELKDSMVEHLKKAIYSCTADEFNQYIELIKSESDKLADWLLEIKPEQWSDAFFKGSRHGQYSCNIFGTVSEWIPTRYELSVVQLVDTIRCKLMEMMYTRRESSNAWTEVLTPAANQKLQEEVNKAHTLNVLPAENDENGNVFKVCDDSVNVVNLDTWECTCQRWHISGLPCMHAIAVLDRTGQYAYDYCVKYFTTGCYRLTYSLSINPIPDVVLPTLIDAAQSPATYPCPLRTRRRVGRPKEKPADPRIAIKRAVRCSRCKGYGHNKATCKVPIST</sequence>
<evidence type="ECO:0000256" key="3">
    <source>
        <dbReference type="ARBA" id="ARBA00022833"/>
    </source>
</evidence>
<feature type="domain" description="SWIM-type" evidence="5">
    <location>
        <begin position="746"/>
        <end position="778"/>
    </location>
</feature>
<keyword evidence="2 4" id="KW-0863">Zinc-finger</keyword>
<dbReference type="Pfam" id="PF10551">
    <property type="entry name" value="MULE"/>
    <property type="match status" value="1"/>
</dbReference>
<dbReference type="InterPro" id="IPR018289">
    <property type="entry name" value="MULE_transposase_dom"/>
</dbReference>
<dbReference type="InterPro" id="IPR007527">
    <property type="entry name" value="Znf_SWIM"/>
</dbReference>
<dbReference type="OrthoDB" id="1346436at2759"/>
<gene>
    <name evidence="6" type="ORF">NCGR_LOCUS60295</name>
</gene>
<comment type="caution">
    <text evidence="6">The sequence shown here is derived from an EMBL/GenBank/DDBJ whole genome shotgun (WGS) entry which is preliminary data.</text>
</comment>
<dbReference type="Pfam" id="PF04434">
    <property type="entry name" value="SWIM"/>
    <property type="match status" value="1"/>
</dbReference>
<evidence type="ECO:0000313" key="7">
    <source>
        <dbReference type="Proteomes" id="UP000604825"/>
    </source>
</evidence>
<dbReference type="GO" id="GO:0008270">
    <property type="term" value="F:zinc ion binding"/>
    <property type="evidence" value="ECO:0007669"/>
    <property type="project" value="UniProtKB-KW"/>
</dbReference>
<dbReference type="InterPro" id="IPR004332">
    <property type="entry name" value="Transposase_MuDR"/>
</dbReference>
<dbReference type="Pfam" id="PF00564">
    <property type="entry name" value="PB1"/>
    <property type="match status" value="1"/>
</dbReference>
<dbReference type="InterPro" id="IPR000270">
    <property type="entry name" value="PB1_dom"/>
</dbReference>
<keyword evidence="1" id="KW-0479">Metal-binding</keyword>
<dbReference type="Proteomes" id="UP000604825">
    <property type="component" value="Unassembled WGS sequence"/>
</dbReference>
<evidence type="ECO:0000313" key="6">
    <source>
        <dbReference type="EMBL" id="CAD6336197.1"/>
    </source>
</evidence>
<accession>A0A811S1H8</accession>
<dbReference type="InterPro" id="IPR006564">
    <property type="entry name" value="Znf_PMZ"/>
</dbReference>
<dbReference type="PANTHER" id="PTHR31973">
    <property type="entry name" value="POLYPROTEIN, PUTATIVE-RELATED"/>
    <property type="match status" value="1"/>
</dbReference>
<dbReference type="PANTHER" id="PTHR31973:SF194">
    <property type="entry name" value="OS06G0632700 PROTEIN"/>
    <property type="match status" value="1"/>
</dbReference>